<evidence type="ECO:0000256" key="8">
    <source>
        <dbReference type="PROSITE-ProRule" id="PRU00520"/>
    </source>
</evidence>
<dbReference type="InterPro" id="IPR017968">
    <property type="entry name" value="Acylphosphatase_CS"/>
</dbReference>
<accession>G8LHU9</accession>
<dbReference type="EC" id="3.6.1.7" evidence="2 7"/>
<evidence type="ECO:0000256" key="9">
    <source>
        <dbReference type="RuleBase" id="RU000553"/>
    </source>
</evidence>
<dbReference type="PROSITE" id="PS00151">
    <property type="entry name" value="ACYLPHOSPHATASE_2"/>
    <property type="match status" value="1"/>
</dbReference>
<evidence type="ECO:0000313" key="13">
    <source>
        <dbReference type="Proteomes" id="UP000007838"/>
    </source>
</evidence>
<evidence type="ECO:0000256" key="5">
    <source>
        <dbReference type="ARBA" id="ARBA00032904"/>
    </source>
</evidence>
<dbReference type="eggNOG" id="COG1254">
    <property type="taxonomic scope" value="Bacteria"/>
</dbReference>
<organism evidence="12 13">
    <name type="scientific">Enterobacter ludwigii</name>
    <dbReference type="NCBI Taxonomy" id="299767"/>
    <lineage>
        <taxon>Bacteria</taxon>
        <taxon>Pseudomonadati</taxon>
        <taxon>Pseudomonadota</taxon>
        <taxon>Gammaproteobacteria</taxon>
        <taxon>Enterobacterales</taxon>
        <taxon>Enterobacteriaceae</taxon>
        <taxon>Enterobacter</taxon>
        <taxon>Enterobacter cloacae complex</taxon>
    </lineage>
</organism>
<comment type="similarity">
    <text evidence="1 7 10">Belongs to the acylphosphatase family.</text>
</comment>
<reference evidence="12 13" key="1">
    <citation type="journal article" date="2011" name="Stand. Genomic Sci.">
        <title>Complete genome of the onion pathogen Enterobacter cloacae EcWSU1.</title>
        <authorList>
            <person name="Humann J.L."/>
            <person name="Wildung M."/>
            <person name="Cheng C.H."/>
            <person name="Lee T."/>
            <person name="Stewart J.E."/>
            <person name="Drew J.C."/>
            <person name="Triplett E.W."/>
            <person name="Main D."/>
            <person name="Schroeder B.K."/>
        </authorList>
    </citation>
    <scope>NUCLEOTIDE SEQUENCE [LARGE SCALE GENOMIC DNA]</scope>
    <source>
        <strain evidence="12 13">EcWSU1</strain>
    </source>
</reference>
<evidence type="ECO:0000256" key="2">
    <source>
        <dbReference type="ARBA" id="ARBA00012150"/>
    </source>
</evidence>
<feature type="active site" evidence="7 8">
    <location>
        <position position="50"/>
    </location>
</feature>
<dbReference type="InterPro" id="IPR036046">
    <property type="entry name" value="Acylphosphatase-like_dom_sf"/>
</dbReference>
<proteinExistence type="inferred from homology"/>
<dbReference type="InterPro" id="IPR001792">
    <property type="entry name" value="Acylphosphatase-like_dom"/>
</dbReference>
<evidence type="ECO:0000256" key="3">
    <source>
        <dbReference type="ARBA" id="ARBA00015991"/>
    </source>
</evidence>
<evidence type="ECO:0000256" key="4">
    <source>
        <dbReference type="ARBA" id="ARBA00022801"/>
    </source>
</evidence>
<evidence type="ECO:0000256" key="10">
    <source>
        <dbReference type="RuleBase" id="RU004168"/>
    </source>
</evidence>
<dbReference type="InterPro" id="IPR020456">
    <property type="entry name" value="Acylphosphatase"/>
</dbReference>
<dbReference type="NCBIfam" id="NF011000">
    <property type="entry name" value="PRK14426.1"/>
    <property type="match status" value="1"/>
</dbReference>
<dbReference type="KEGG" id="eec:EcWSU1_01552"/>
<comment type="catalytic activity">
    <reaction evidence="6 7 8 9">
        <text>an acyl phosphate + H2O = a carboxylate + phosphate + H(+)</text>
        <dbReference type="Rhea" id="RHEA:14965"/>
        <dbReference type="ChEBI" id="CHEBI:15377"/>
        <dbReference type="ChEBI" id="CHEBI:15378"/>
        <dbReference type="ChEBI" id="CHEBI:29067"/>
        <dbReference type="ChEBI" id="CHEBI:43474"/>
        <dbReference type="ChEBI" id="CHEBI:59918"/>
        <dbReference type="EC" id="3.6.1.7"/>
    </reaction>
</comment>
<feature type="domain" description="Acylphosphatase-like" evidence="11">
    <location>
        <begin position="35"/>
        <end position="123"/>
    </location>
</feature>
<keyword evidence="4 7" id="KW-0378">Hydrolase</keyword>
<dbReference type="InterPro" id="IPR028627">
    <property type="entry name" value="Acylphosphatase_bac"/>
</dbReference>
<dbReference type="SUPFAM" id="SSF54975">
    <property type="entry name" value="Acylphosphatase/BLUF domain-like"/>
    <property type="match status" value="1"/>
</dbReference>
<evidence type="ECO:0000313" key="12">
    <source>
        <dbReference type="EMBL" id="AEW72991.1"/>
    </source>
</evidence>
<dbReference type="Gene3D" id="3.30.70.100">
    <property type="match status" value="1"/>
</dbReference>
<dbReference type="GO" id="GO:0003998">
    <property type="term" value="F:acylphosphatase activity"/>
    <property type="evidence" value="ECO:0007669"/>
    <property type="project" value="UniProtKB-UniRule"/>
</dbReference>
<dbReference type="PANTHER" id="PTHR47268:SF4">
    <property type="entry name" value="ACYLPHOSPHATASE"/>
    <property type="match status" value="1"/>
</dbReference>
<sequence>MWLSFQLSFYCPFPATLWLFAENATLRSRKMSKICTIAWVHGMVQGVGFRYSTQREAMQLGLTGYARNRDDGSVEVVACGDAEQVEKLVAWLKAGGPRSARVDKVLTEPHQPGREYVNFGIRY</sequence>
<name>G8LHU9_9ENTR</name>
<dbReference type="FunFam" id="3.30.70.100:FF:000012">
    <property type="entry name" value="Acylphosphatase"/>
    <property type="match status" value="1"/>
</dbReference>
<evidence type="ECO:0000259" key="11">
    <source>
        <dbReference type="PROSITE" id="PS51160"/>
    </source>
</evidence>
<evidence type="ECO:0000256" key="6">
    <source>
        <dbReference type="ARBA" id="ARBA00047645"/>
    </source>
</evidence>
<dbReference type="PROSITE" id="PS51160">
    <property type="entry name" value="ACYLPHOSPHATASE_3"/>
    <property type="match status" value="1"/>
</dbReference>
<dbReference type="EMBL" id="CP002886">
    <property type="protein sequence ID" value="AEW72991.1"/>
    <property type="molecule type" value="Genomic_DNA"/>
</dbReference>
<dbReference type="PRINTS" id="PR00112">
    <property type="entry name" value="ACYLPHPHTASE"/>
</dbReference>
<gene>
    <name evidence="12" type="primary">acyP</name>
    <name evidence="12" type="ORF">EcWSU1_01552</name>
</gene>
<dbReference type="AlphaFoldDB" id="G8LHU9"/>
<dbReference type="PANTHER" id="PTHR47268">
    <property type="entry name" value="ACYLPHOSPHATASE"/>
    <property type="match status" value="1"/>
</dbReference>
<dbReference type="Pfam" id="PF00708">
    <property type="entry name" value="Acylphosphatase"/>
    <property type="match status" value="1"/>
</dbReference>
<feature type="active site" evidence="7 8">
    <location>
        <position position="68"/>
    </location>
</feature>
<dbReference type="HAMAP" id="MF_01450">
    <property type="entry name" value="Acylphosphatase_entero"/>
    <property type="match status" value="1"/>
</dbReference>
<evidence type="ECO:0000256" key="7">
    <source>
        <dbReference type="HAMAP-Rule" id="MF_01450"/>
    </source>
</evidence>
<dbReference type="Proteomes" id="UP000007838">
    <property type="component" value="Chromosome"/>
</dbReference>
<dbReference type="HOGENOM" id="CLU_141932_1_2_6"/>
<protein>
    <recommendedName>
        <fullName evidence="3 7">Acylphosphatase</fullName>
        <ecNumber evidence="2 7">3.6.1.7</ecNumber>
    </recommendedName>
    <alternativeName>
        <fullName evidence="5 7">Acylphosphate phosphohydrolase</fullName>
    </alternativeName>
</protein>
<evidence type="ECO:0000256" key="1">
    <source>
        <dbReference type="ARBA" id="ARBA00005614"/>
    </source>
</evidence>
<dbReference type="PROSITE" id="PS00150">
    <property type="entry name" value="ACYLPHOSPHATASE_1"/>
    <property type="match status" value="1"/>
</dbReference>